<dbReference type="PANTHER" id="PTHR47396:SF1">
    <property type="entry name" value="ATP-DEPENDENT HELICASE IRC3-RELATED"/>
    <property type="match status" value="1"/>
</dbReference>
<dbReference type="GO" id="GO:0016787">
    <property type="term" value="F:hydrolase activity"/>
    <property type="evidence" value="ECO:0007669"/>
    <property type="project" value="InterPro"/>
</dbReference>
<dbReference type="GO" id="GO:0004386">
    <property type="term" value="F:helicase activity"/>
    <property type="evidence" value="ECO:0007669"/>
    <property type="project" value="UniProtKB-KW"/>
</dbReference>
<dbReference type="Gene3D" id="3.40.50.300">
    <property type="entry name" value="P-loop containing nucleotide triphosphate hydrolases"/>
    <property type="match status" value="2"/>
</dbReference>
<keyword evidence="3" id="KW-0378">Hydrolase</keyword>
<dbReference type="AlphaFoldDB" id="A0A5B9G005"/>
<dbReference type="OrthoDB" id="9802848at2"/>
<dbReference type="EMBL" id="CP042831">
    <property type="protein sequence ID" value="QEE50602.1"/>
    <property type="molecule type" value="Genomic_DNA"/>
</dbReference>
<organism evidence="3 4">
    <name type="scientific">Flavobacterium alkalisoli</name>
    <dbReference type="NCBI Taxonomy" id="2602769"/>
    <lineage>
        <taxon>Bacteria</taxon>
        <taxon>Pseudomonadati</taxon>
        <taxon>Bacteroidota</taxon>
        <taxon>Flavobacteriia</taxon>
        <taxon>Flavobacteriales</taxon>
        <taxon>Flavobacteriaceae</taxon>
        <taxon>Flavobacterium</taxon>
    </lineage>
</organism>
<gene>
    <name evidence="3" type="ORF">FUA48_13760</name>
</gene>
<dbReference type="Pfam" id="PF00271">
    <property type="entry name" value="Helicase_C"/>
    <property type="match status" value="1"/>
</dbReference>
<reference evidence="3 4" key="1">
    <citation type="submission" date="2019-08" db="EMBL/GenBank/DDBJ databases">
        <title>Flavobacterium alkalisoli sp. nov., isolated from rhizosphere soil of Suaeda salsa.</title>
        <authorList>
            <person name="Sun J.-Q."/>
            <person name="Xu L."/>
        </authorList>
    </citation>
    <scope>NUCLEOTIDE SEQUENCE [LARGE SCALE GENOMIC DNA]</scope>
    <source>
        <strain evidence="3 4">XS-5</strain>
    </source>
</reference>
<dbReference type="KEGG" id="fak:FUA48_13760"/>
<evidence type="ECO:0000313" key="4">
    <source>
        <dbReference type="Proteomes" id="UP000321222"/>
    </source>
</evidence>
<dbReference type="PANTHER" id="PTHR47396">
    <property type="entry name" value="TYPE I RESTRICTION ENZYME ECOKI R PROTEIN"/>
    <property type="match status" value="1"/>
</dbReference>
<dbReference type="InterPro" id="IPR006935">
    <property type="entry name" value="Helicase/UvrB_N"/>
</dbReference>
<keyword evidence="4" id="KW-1185">Reference proteome</keyword>
<feature type="domain" description="Helicase ATP-binding" evidence="1">
    <location>
        <begin position="28"/>
        <end position="180"/>
    </location>
</feature>
<evidence type="ECO:0000259" key="2">
    <source>
        <dbReference type="PROSITE" id="PS51194"/>
    </source>
</evidence>
<dbReference type="InterPro" id="IPR014001">
    <property type="entry name" value="Helicase_ATP-bd"/>
</dbReference>
<feature type="domain" description="Helicase C-terminal" evidence="2">
    <location>
        <begin position="233"/>
        <end position="402"/>
    </location>
</feature>
<keyword evidence="3" id="KW-0067">ATP-binding</keyword>
<accession>A0A5B9G005</accession>
<evidence type="ECO:0000259" key="1">
    <source>
        <dbReference type="PROSITE" id="PS51192"/>
    </source>
</evidence>
<dbReference type="SMART" id="SM00487">
    <property type="entry name" value="DEXDc"/>
    <property type="match status" value="1"/>
</dbReference>
<dbReference type="RefSeq" id="WP_147584059.1">
    <property type="nucleotide sequence ID" value="NZ_CP042831.1"/>
</dbReference>
<keyword evidence="3" id="KW-0347">Helicase</keyword>
<protein>
    <submittedName>
        <fullName evidence="3">DEAD/DEAH box helicase</fullName>
    </submittedName>
</protein>
<dbReference type="GO" id="GO:0005829">
    <property type="term" value="C:cytosol"/>
    <property type="evidence" value="ECO:0007669"/>
    <property type="project" value="TreeGrafter"/>
</dbReference>
<name>A0A5B9G005_9FLAO</name>
<sequence length="507" mass="58829">MERELKEEDRKELYQYQKEDIDAIFDTFEGKPDNYHLLYQLPTGGGKTVIFSEIARRYTEKYKHKVLVLTHRIELSKQTSQMLKGFGVKNAIIDSNVKELPEDNDYTCYVAMVETLNNRLKDKKFHMNDVGLVIVDEAHYNSFRKLFAFFKNSLFLGVTATPLSSNIDLPMYETYDELIVGEPIQSLIKKGYLANAAMYDYDVELTSLKLGINGDYTVASSDELYSRANMQDLLLQAYTYRARGKKTLIFNNGIYTSLYVYETFKAAGLPIKHLDNRTPEMERKKILSWFKNTPDAILTSVSILTTGFDEPTVETIILNRATRSLTLYFQMIGRGSRKLPNKDIFTVIDLGNNAQRFGLWSDPIDWQYIFRNPEAFLDSIRSDADIESYHVYTMPEEIREQFANSDDITFDVEDEFKVAAELKMKPKTVIDKSILQHAQMCIDNSDTLPEAKKLAKLLEGDIEYRVKEYSKLLTRTTKNYREWLMEDYKTRLSAMIGKLYRKYAMGE</sequence>
<dbReference type="PROSITE" id="PS51194">
    <property type="entry name" value="HELICASE_CTER"/>
    <property type="match status" value="1"/>
</dbReference>
<dbReference type="SMART" id="SM00490">
    <property type="entry name" value="HELICc"/>
    <property type="match status" value="1"/>
</dbReference>
<dbReference type="GO" id="GO:0005524">
    <property type="term" value="F:ATP binding"/>
    <property type="evidence" value="ECO:0007669"/>
    <property type="project" value="InterPro"/>
</dbReference>
<dbReference type="GO" id="GO:0003677">
    <property type="term" value="F:DNA binding"/>
    <property type="evidence" value="ECO:0007669"/>
    <property type="project" value="InterPro"/>
</dbReference>
<dbReference type="InterPro" id="IPR001650">
    <property type="entry name" value="Helicase_C-like"/>
</dbReference>
<dbReference type="Proteomes" id="UP000321222">
    <property type="component" value="Chromosome"/>
</dbReference>
<dbReference type="CDD" id="cd18799">
    <property type="entry name" value="SF2_C_EcoAI-like"/>
    <property type="match status" value="1"/>
</dbReference>
<dbReference type="PROSITE" id="PS51192">
    <property type="entry name" value="HELICASE_ATP_BIND_1"/>
    <property type="match status" value="1"/>
</dbReference>
<dbReference type="Pfam" id="PF04851">
    <property type="entry name" value="ResIII"/>
    <property type="match status" value="1"/>
</dbReference>
<dbReference type="InterPro" id="IPR050742">
    <property type="entry name" value="Helicase_Restrict-Modif_Enz"/>
</dbReference>
<keyword evidence="3" id="KW-0547">Nucleotide-binding</keyword>
<proteinExistence type="predicted"/>
<evidence type="ECO:0000313" key="3">
    <source>
        <dbReference type="EMBL" id="QEE50602.1"/>
    </source>
</evidence>
<dbReference type="SUPFAM" id="SSF52540">
    <property type="entry name" value="P-loop containing nucleoside triphosphate hydrolases"/>
    <property type="match status" value="1"/>
</dbReference>
<dbReference type="InterPro" id="IPR027417">
    <property type="entry name" value="P-loop_NTPase"/>
</dbReference>